<comment type="caution">
    <text evidence="1">The sequence shown here is derived from an EMBL/GenBank/DDBJ whole genome shotgun (WGS) entry which is preliminary data.</text>
</comment>
<evidence type="ECO:0000313" key="2">
    <source>
        <dbReference type="Proteomes" id="UP000029725"/>
    </source>
</evidence>
<accession>A0A098VVZ5</accession>
<dbReference type="GeneID" id="25258067"/>
<dbReference type="Proteomes" id="UP000029725">
    <property type="component" value="Unassembled WGS sequence"/>
</dbReference>
<keyword evidence="2" id="KW-1185">Reference proteome</keyword>
<dbReference type="RefSeq" id="XP_013239480.1">
    <property type="nucleotide sequence ID" value="XM_013384026.1"/>
</dbReference>
<evidence type="ECO:0000313" key="1">
    <source>
        <dbReference type="EMBL" id="KGG53044.1"/>
    </source>
</evidence>
<reference evidence="1 2" key="1">
    <citation type="submission" date="2014-04" db="EMBL/GenBank/DDBJ databases">
        <title>A new species of microsporidia sheds light on the evolution of extreme parasitism.</title>
        <authorList>
            <person name="Haag K.L."/>
            <person name="James T.Y."/>
            <person name="Larsson R."/>
            <person name="Schaer T.M."/>
            <person name="Refardt D."/>
            <person name="Pombert J.-F."/>
            <person name="Ebert D."/>
        </authorList>
    </citation>
    <scope>NUCLEOTIDE SEQUENCE [LARGE SCALE GENOMIC DNA]</scope>
    <source>
        <strain evidence="1 2">UGP3</strain>
        <tissue evidence="1">Spores</tissue>
    </source>
</reference>
<dbReference type="AlphaFoldDB" id="A0A098VVZ5"/>
<proteinExistence type="predicted"/>
<dbReference type="EMBL" id="JMKJ01000017">
    <property type="protein sequence ID" value="KGG53044.1"/>
    <property type="molecule type" value="Genomic_DNA"/>
</dbReference>
<organism evidence="1 2">
    <name type="scientific">Mitosporidium daphniae</name>
    <dbReference type="NCBI Taxonomy" id="1485682"/>
    <lineage>
        <taxon>Eukaryota</taxon>
        <taxon>Fungi</taxon>
        <taxon>Fungi incertae sedis</taxon>
        <taxon>Microsporidia</taxon>
        <taxon>Mitosporidium</taxon>
    </lineage>
</organism>
<gene>
    <name evidence="1" type="ORF">DI09_115p100</name>
</gene>
<protein>
    <submittedName>
        <fullName evidence="1">Uncharacterized protein</fullName>
    </submittedName>
</protein>
<sequence length="177" mass="19589">MLRRKNKQGPSDLVRRCTYLPQVGWMSPSMAATLTILQVKGLGNLPNRSLPEYLYTRIASNSFYLQYQQNLQSTGQSSEQDNLLPKIANGVGNLFVCRDFGPISISWDGADGLINGKAYFAILNWLSPIQLTEQKFKSSLASEGNTKGRAGSLDIEFRMDFDVQLQVSSKNAVCGCV</sequence>
<dbReference type="HOGENOM" id="CLU_1518234_0_0_1"/>
<name>A0A098VVZ5_9MICR</name>
<dbReference type="VEuPathDB" id="MicrosporidiaDB:DI09_115p100"/>